<evidence type="ECO:0000313" key="1">
    <source>
        <dbReference type="EMBL" id="GFR22938.1"/>
    </source>
</evidence>
<keyword evidence="2" id="KW-1185">Reference proteome</keyword>
<sequence length="133" mass="15212">MVSDDRAIFAPRIAGIWASRFKKSKKKRKFGRKLLQRRLQLGFYKNLMEELALKLLRMDVSTFEELLALASPQASKEKKTPVRKAIPATERTALTLRYFAKGETQSSLSYQFCIAQNTVSGIIPDFVQPFIII</sequence>
<accession>A0A8X6HHC4</accession>
<comment type="caution">
    <text evidence="1">The sequence shown here is derived from an EMBL/GenBank/DDBJ whole genome shotgun (WGS) entry which is preliminary data.</text>
</comment>
<dbReference type="EMBL" id="BMAO01028239">
    <property type="protein sequence ID" value="GFR22938.1"/>
    <property type="molecule type" value="Genomic_DNA"/>
</dbReference>
<reference evidence="1" key="1">
    <citation type="submission" date="2020-07" db="EMBL/GenBank/DDBJ databases">
        <title>Multicomponent nature underlies the extraordinary mechanical properties of spider dragline silk.</title>
        <authorList>
            <person name="Kono N."/>
            <person name="Nakamura H."/>
            <person name="Mori M."/>
            <person name="Yoshida Y."/>
            <person name="Ohtoshi R."/>
            <person name="Malay A.D."/>
            <person name="Moran D.A.P."/>
            <person name="Tomita M."/>
            <person name="Numata K."/>
            <person name="Arakawa K."/>
        </authorList>
    </citation>
    <scope>NUCLEOTIDE SEQUENCE</scope>
</reference>
<dbReference type="Proteomes" id="UP000887116">
    <property type="component" value="Unassembled WGS sequence"/>
</dbReference>
<organism evidence="1 2">
    <name type="scientific">Trichonephila clavata</name>
    <name type="common">Joro spider</name>
    <name type="synonym">Nephila clavata</name>
    <dbReference type="NCBI Taxonomy" id="2740835"/>
    <lineage>
        <taxon>Eukaryota</taxon>
        <taxon>Metazoa</taxon>
        <taxon>Ecdysozoa</taxon>
        <taxon>Arthropoda</taxon>
        <taxon>Chelicerata</taxon>
        <taxon>Arachnida</taxon>
        <taxon>Araneae</taxon>
        <taxon>Araneomorphae</taxon>
        <taxon>Entelegynae</taxon>
        <taxon>Araneoidea</taxon>
        <taxon>Nephilidae</taxon>
        <taxon>Trichonephila</taxon>
    </lineage>
</organism>
<protein>
    <submittedName>
        <fullName evidence="1">Protein ALP1-like</fullName>
    </submittedName>
</protein>
<proteinExistence type="predicted"/>
<dbReference type="OrthoDB" id="6434161at2759"/>
<dbReference type="AlphaFoldDB" id="A0A8X6HHC4"/>
<evidence type="ECO:0000313" key="2">
    <source>
        <dbReference type="Proteomes" id="UP000887116"/>
    </source>
</evidence>
<gene>
    <name evidence="1" type="primary">At3g55350_4</name>
    <name evidence="1" type="ORF">TNCT_40571</name>
</gene>
<name>A0A8X6HHC4_TRICU</name>